<dbReference type="OrthoDB" id="10253869at2759"/>
<proteinExistence type="predicted"/>
<organism evidence="2 3">
    <name type="scientific">Haemaphysalis longicornis</name>
    <name type="common">Bush tick</name>
    <dbReference type="NCBI Taxonomy" id="44386"/>
    <lineage>
        <taxon>Eukaryota</taxon>
        <taxon>Metazoa</taxon>
        <taxon>Ecdysozoa</taxon>
        <taxon>Arthropoda</taxon>
        <taxon>Chelicerata</taxon>
        <taxon>Arachnida</taxon>
        <taxon>Acari</taxon>
        <taxon>Parasitiformes</taxon>
        <taxon>Ixodida</taxon>
        <taxon>Ixodoidea</taxon>
        <taxon>Ixodidae</taxon>
        <taxon>Haemaphysalinae</taxon>
        <taxon>Haemaphysalis</taxon>
    </lineage>
</organism>
<dbReference type="VEuPathDB" id="VectorBase:HLOH_059145"/>
<dbReference type="InterPro" id="IPR025110">
    <property type="entry name" value="AMP-bd_C"/>
</dbReference>
<dbReference type="EMBL" id="JABSTR010000010">
    <property type="protein sequence ID" value="KAH9379931.1"/>
    <property type="molecule type" value="Genomic_DNA"/>
</dbReference>
<feature type="domain" description="AMP-binding enzyme C-terminal" evidence="1">
    <location>
        <begin position="42"/>
        <end position="81"/>
    </location>
</feature>
<protein>
    <recommendedName>
        <fullName evidence="1">AMP-binding enzyme C-terminal domain-containing protein</fullName>
    </recommendedName>
</protein>
<dbReference type="SUPFAM" id="SSF56801">
    <property type="entry name" value="Acetyl-CoA synthetase-like"/>
    <property type="match status" value="1"/>
</dbReference>
<dbReference type="GO" id="GO:0016405">
    <property type="term" value="F:CoA-ligase activity"/>
    <property type="evidence" value="ECO:0007669"/>
    <property type="project" value="TreeGrafter"/>
</dbReference>
<evidence type="ECO:0000313" key="3">
    <source>
        <dbReference type="Proteomes" id="UP000821853"/>
    </source>
</evidence>
<sequence>MVDHRVFFSGDLGYYDAEEWLYVVQRMNDFFFCCGNKVTPGEIEAVLLKCPEVQECGVVGIPDAEAPGHFSHAAVILKPGATISGPELFRAICKGLVLVEAFPYTSDPLQFNVIVLCAHNFSGSFPVPSNIRAT</sequence>
<accession>A0A9J6GXG4</accession>
<dbReference type="Pfam" id="PF13193">
    <property type="entry name" value="AMP-binding_C"/>
    <property type="match status" value="1"/>
</dbReference>
<name>A0A9J6GXG4_HAELO</name>
<comment type="caution">
    <text evidence="2">The sequence shown here is derived from an EMBL/GenBank/DDBJ whole genome shotgun (WGS) entry which is preliminary data.</text>
</comment>
<gene>
    <name evidence="2" type="ORF">HPB48_015928</name>
</gene>
<dbReference type="PANTHER" id="PTHR24096">
    <property type="entry name" value="LONG-CHAIN-FATTY-ACID--COA LIGASE"/>
    <property type="match status" value="1"/>
</dbReference>
<dbReference type="AlphaFoldDB" id="A0A9J6GXG4"/>
<evidence type="ECO:0000313" key="2">
    <source>
        <dbReference type="EMBL" id="KAH9379931.1"/>
    </source>
</evidence>
<keyword evidence="3" id="KW-1185">Reference proteome</keyword>
<dbReference type="Gene3D" id="3.30.300.30">
    <property type="match status" value="1"/>
</dbReference>
<dbReference type="InterPro" id="IPR045851">
    <property type="entry name" value="AMP-bd_C_sf"/>
</dbReference>
<evidence type="ECO:0000259" key="1">
    <source>
        <dbReference type="Pfam" id="PF13193"/>
    </source>
</evidence>
<reference evidence="2 3" key="1">
    <citation type="journal article" date="2020" name="Cell">
        <title>Large-Scale Comparative Analyses of Tick Genomes Elucidate Their Genetic Diversity and Vector Capacities.</title>
        <authorList>
            <consortium name="Tick Genome and Microbiome Consortium (TIGMIC)"/>
            <person name="Jia N."/>
            <person name="Wang J."/>
            <person name="Shi W."/>
            <person name="Du L."/>
            <person name="Sun Y."/>
            <person name="Zhan W."/>
            <person name="Jiang J.F."/>
            <person name="Wang Q."/>
            <person name="Zhang B."/>
            <person name="Ji P."/>
            <person name="Bell-Sakyi L."/>
            <person name="Cui X.M."/>
            <person name="Yuan T.T."/>
            <person name="Jiang B.G."/>
            <person name="Yang W.F."/>
            <person name="Lam T.T."/>
            <person name="Chang Q.C."/>
            <person name="Ding S.J."/>
            <person name="Wang X.J."/>
            <person name="Zhu J.G."/>
            <person name="Ruan X.D."/>
            <person name="Zhao L."/>
            <person name="Wei J.T."/>
            <person name="Ye R.Z."/>
            <person name="Que T.C."/>
            <person name="Du C.H."/>
            <person name="Zhou Y.H."/>
            <person name="Cheng J.X."/>
            <person name="Dai P.F."/>
            <person name="Guo W.B."/>
            <person name="Han X.H."/>
            <person name="Huang E.J."/>
            <person name="Li L.F."/>
            <person name="Wei W."/>
            <person name="Gao Y.C."/>
            <person name="Liu J.Z."/>
            <person name="Shao H.Z."/>
            <person name="Wang X."/>
            <person name="Wang C.C."/>
            <person name="Yang T.C."/>
            <person name="Huo Q.B."/>
            <person name="Li W."/>
            <person name="Chen H.Y."/>
            <person name="Chen S.E."/>
            <person name="Zhou L.G."/>
            <person name="Ni X.B."/>
            <person name="Tian J.H."/>
            <person name="Sheng Y."/>
            <person name="Liu T."/>
            <person name="Pan Y.S."/>
            <person name="Xia L.Y."/>
            <person name="Li J."/>
            <person name="Zhao F."/>
            <person name="Cao W.C."/>
        </authorList>
    </citation>
    <scope>NUCLEOTIDE SEQUENCE [LARGE SCALE GENOMIC DNA]</scope>
    <source>
        <strain evidence="2">HaeL-2018</strain>
    </source>
</reference>
<dbReference type="Proteomes" id="UP000821853">
    <property type="component" value="Chromosome 8"/>
</dbReference>